<dbReference type="InterPro" id="IPR023214">
    <property type="entry name" value="HAD_sf"/>
</dbReference>
<organism evidence="1 2">
    <name type="scientific">Postia placenta MAD-698-R-SB12</name>
    <dbReference type="NCBI Taxonomy" id="670580"/>
    <lineage>
        <taxon>Eukaryota</taxon>
        <taxon>Fungi</taxon>
        <taxon>Dikarya</taxon>
        <taxon>Basidiomycota</taxon>
        <taxon>Agaricomycotina</taxon>
        <taxon>Agaricomycetes</taxon>
        <taxon>Polyporales</taxon>
        <taxon>Adustoporiaceae</taxon>
        <taxon>Rhodonia</taxon>
    </lineage>
</organism>
<keyword evidence="2" id="KW-1185">Reference proteome</keyword>
<accession>A0A1X6N0V2</accession>
<reference evidence="1 2" key="1">
    <citation type="submission" date="2017-04" db="EMBL/GenBank/DDBJ databases">
        <title>Genome Sequence of the Model Brown-Rot Fungus Postia placenta SB12.</title>
        <authorList>
            <consortium name="DOE Joint Genome Institute"/>
            <person name="Gaskell J."/>
            <person name="Kersten P."/>
            <person name="Larrondo L.F."/>
            <person name="Canessa P."/>
            <person name="Martinez D."/>
            <person name="Hibbett D."/>
            <person name="Schmoll M."/>
            <person name="Kubicek C.P."/>
            <person name="Martinez A.T."/>
            <person name="Yadav J."/>
            <person name="Master E."/>
            <person name="Magnuson J.K."/>
            <person name="James T."/>
            <person name="Yaver D."/>
            <person name="Berka R."/>
            <person name="Labutti K."/>
            <person name="Lipzen A."/>
            <person name="Aerts A."/>
            <person name="Barry K."/>
            <person name="Henrissat B."/>
            <person name="Blanchette R."/>
            <person name="Grigoriev I."/>
            <person name="Cullen D."/>
        </authorList>
    </citation>
    <scope>NUCLEOTIDE SEQUENCE [LARGE SCALE GENOMIC DNA]</scope>
    <source>
        <strain evidence="1 2">MAD-698-R-SB12</strain>
    </source>
</reference>
<dbReference type="Gene3D" id="3.40.50.1000">
    <property type="entry name" value="HAD superfamily/HAD-like"/>
    <property type="match status" value="1"/>
</dbReference>
<dbReference type="InterPro" id="IPR036412">
    <property type="entry name" value="HAD-like_sf"/>
</dbReference>
<dbReference type="OrthoDB" id="2689908at2759"/>
<name>A0A1X6N0V2_9APHY</name>
<dbReference type="AlphaFoldDB" id="A0A1X6N0V2"/>
<evidence type="ECO:0000313" key="2">
    <source>
        <dbReference type="Proteomes" id="UP000194127"/>
    </source>
</evidence>
<dbReference type="EMBL" id="KZ110597">
    <property type="protein sequence ID" value="OSX62261.1"/>
    <property type="molecule type" value="Genomic_DNA"/>
</dbReference>
<dbReference type="SUPFAM" id="SSF56784">
    <property type="entry name" value="HAD-like"/>
    <property type="match status" value="1"/>
</dbReference>
<dbReference type="RefSeq" id="XP_024339055.1">
    <property type="nucleotide sequence ID" value="XM_024480844.1"/>
</dbReference>
<dbReference type="GeneID" id="36325794"/>
<gene>
    <name evidence="1" type="ORF">POSPLADRAFT_1056844</name>
</gene>
<proteinExistence type="predicted"/>
<dbReference type="Proteomes" id="UP000194127">
    <property type="component" value="Unassembled WGS sequence"/>
</dbReference>
<sequence>MPLVSRSDDARVGLDGALRAVLLLPTSTTSLYLHTFPGIQARDVIRVDNSVFKDDKGDKHKLDESSFERFWSKAWNEALKFREKGWNSKTMKTRSSGGEQPVQDKWDTFSKDVNDVEYLHDPLGRCVFERLEFNARDLPLSEEPSIYRELAIYDQLAADFSWRGVDRSIAWVEAMRQLDNEGSLLRFSLDTAGPCSGEPPLFSAAVEEDAVTLRAMQVPVDGDPPPATAAEEVVEAGWGDDPEPDFLMAPVVRPPVVADEIKVVVFDLYGVILDRQEGLRCALRTFLPLDPHQHTIDGLVSAALGNMLRTVGLCPADDITQRAIDAICPTPYDDVSDALRTLHARGHHLLCITPRDASHIRFFSSPELRTLCVSAAHLHTQTEDICSQVVEECQSIVPEIKSTEILLVTAGLYRIVELANAAGIPTALVQRPSVDEARLERATGQDELSSPTMTIRGLGELCDKLDMMRSGSLG</sequence>
<protein>
    <submittedName>
        <fullName evidence="1">Uncharacterized protein</fullName>
    </submittedName>
</protein>
<evidence type="ECO:0000313" key="1">
    <source>
        <dbReference type="EMBL" id="OSX62261.1"/>
    </source>
</evidence>